<reference evidence="3" key="2">
    <citation type="submission" date="2013-07" db="EMBL/GenBank/DDBJ databases">
        <authorList>
            <consortium name="The Broad Institute Genome Sequencing Platform"/>
            <person name="Cuomo C."/>
            <person name="Litvintseva A."/>
            <person name="Chen Y."/>
            <person name="Heitman J."/>
            <person name="Sun S."/>
            <person name="Springer D."/>
            <person name="Dromer F."/>
            <person name="Young S.K."/>
            <person name="Zeng Q."/>
            <person name="Gargeya S."/>
            <person name="Fitzgerald M."/>
            <person name="Abouelleil A."/>
            <person name="Alvarado L."/>
            <person name="Berlin A.M."/>
            <person name="Chapman S.B."/>
            <person name="Dewar J."/>
            <person name="Goldberg J."/>
            <person name="Griggs A."/>
            <person name="Gujja S."/>
            <person name="Hansen M."/>
            <person name="Howarth C."/>
            <person name="Imamovic A."/>
            <person name="Larimer J."/>
            <person name="McCowan C."/>
            <person name="Murphy C."/>
            <person name="Pearson M."/>
            <person name="Priest M."/>
            <person name="Roberts A."/>
            <person name="Saif S."/>
            <person name="Shea T."/>
            <person name="Sykes S."/>
            <person name="Wortman J."/>
            <person name="Nusbaum C."/>
            <person name="Birren B."/>
        </authorList>
    </citation>
    <scope>NUCLEOTIDE SEQUENCE</scope>
    <source>
        <strain evidence="3">CBS 10118</strain>
    </source>
</reference>
<reference evidence="2" key="3">
    <citation type="submission" date="2014-01" db="EMBL/GenBank/DDBJ databases">
        <title>Evolution of pathogenesis and genome organization in the Tremellales.</title>
        <authorList>
            <person name="Cuomo C."/>
            <person name="Litvintseva A."/>
            <person name="Heitman J."/>
            <person name="Chen Y."/>
            <person name="Sun S."/>
            <person name="Springer D."/>
            <person name="Dromer F."/>
            <person name="Young S."/>
            <person name="Zeng Q."/>
            <person name="Chapman S."/>
            <person name="Gujja S."/>
            <person name="Saif S."/>
            <person name="Birren B."/>
        </authorList>
    </citation>
    <scope>NUCLEOTIDE SEQUENCE</scope>
    <source>
        <strain evidence="2">CBS 10118</strain>
    </source>
</reference>
<evidence type="ECO:0000256" key="1">
    <source>
        <dbReference type="SAM" id="MobiDB-lite"/>
    </source>
</evidence>
<feature type="compositionally biased region" description="Basic and acidic residues" evidence="1">
    <location>
        <begin position="107"/>
        <end position="119"/>
    </location>
</feature>
<dbReference type="EMBL" id="KI894020">
    <property type="protein sequence ID" value="OCF26119.1"/>
    <property type="molecule type" value="Genomic_DNA"/>
</dbReference>
<dbReference type="AlphaFoldDB" id="A0A1B9G509"/>
<reference evidence="2" key="1">
    <citation type="submission" date="2013-07" db="EMBL/GenBank/DDBJ databases">
        <title>The Genome Sequence of Cryptococcus bestiolae CBS10118.</title>
        <authorList>
            <consortium name="The Broad Institute Genome Sequencing Platform"/>
            <person name="Cuomo C."/>
            <person name="Litvintseva A."/>
            <person name="Chen Y."/>
            <person name="Heitman J."/>
            <person name="Sun S."/>
            <person name="Springer D."/>
            <person name="Dromer F."/>
            <person name="Young S.K."/>
            <person name="Zeng Q."/>
            <person name="Gargeya S."/>
            <person name="Fitzgerald M."/>
            <person name="Abouelleil A."/>
            <person name="Alvarado L."/>
            <person name="Berlin A.M."/>
            <person name="Chapman S.B."/>
            <person name="Dewar J."/>
            <person name="Goldberg J."/>
            <person name="Griggs A."/>
            <person name="Gujja S."/>
            <person name="Hansen M."/>
            <person name="Howarth C."/>
            <person name="Imamovic A."/>
            <person name="Larimer J."/>
            <person name="McCowan C."/>
            <person name="Murphy C."/>
            <person name="Pearson M."/>
            <person name="Priest M."/>
            <person name="Roberts A."/>
            <person name="Saif S."/>
            <person name="Shea T."/>
            <person name="Sykes S."/>
            <person name="Wortman J."/>
            <person name="Nusbaum C."/>
            <person name="Birren B."/>
        </authorList>
    </citation>
    <scope>NUCLEOTIDE SEQUENCE [LARGE SCALE GENOMIC DNA]</scope>
    <source>
        <strain evidence="2">CBS 10118</strain>
    </source>
</reference>
<name>A0A1B9G509_9TREE</name>
<sequence>MAWTPQHDPVTGEILGGTRRIERHLLTELLEEFPGIPITIVNVGPSYRYCAPTLSSEDKFRENRKRYLGVTPWMDLRRLDTSKSSDESDSEDDDEEGGSLDATAGSDEEKDKDAKDEQERIRFVTLDEFLMQEDWGGEGWFDENEVEEWREAVEKVDRLGVPIWKREDIRPL</sequence>
<gene>
    <name evidence="2" type="ORF">I302_03796</name>
    <name evidence="3" type="ORF">I302_100420</name>
</gene>
<dbReference type="VEuPathDB" id="FungiDB:I302_03796"/>
<dbReference type="Proteomes" id="UP000092730">
    <property type="component" value="Chromosome 1"/>
</dbReference>
<dbReference type="GeneID" id="30208195"/>
<evidence type="ECO:0000313" key="2">
    <source>
        <dbReference type="EMBL" id="OCF26119.1"/>
    </source>
</evidence>
<organism evidence="2">
    <name type="scientific">Kwoniella bestiolae CBS 10118</name>
    <dbReference type="NCBI Taxonomy" id="1296100"/>
    <lineage>
        <taxon>Eukaryota</taxon>
        <taxon>Fungi</taxon>
        <taxon>Dikarya</taxon>
        <taxon>Basidiomycota</taxon>
        <taxon>Agaricomycotina</taxon>
        <taxon>Tremellomycetes</taxon>
        <taxon>Tremellales</taxon>
        <taxon>Cryptococcaceae</taxon>
        <taxon>Kwoniella</taxon>
    </lineage>
</organism>
<proteinExistence type="predicted"/>
<accession>A0A1B9G509</accession>
<protein>
    <submittedName>
        <fullName evidence="2">Uncharacterized protein</fullName>
    </submittedName>
</protein>
<feature type="compositionally biased region" description="Acidic residues" evidence="1">
    <location>
        <begin position="87"/>
        <end position="98"/>
    </location>
</feature>
<reference evidence="3" key="4">
    <citation type="submission" date="2024-02" db="EMBL/GenBank/DDBJ databases">
        <title>Comparative genomics of Cryptococcus and Kwoniella reveals pathogenesis evolution and contrasting modes of karyotype evolution via chromosome fusion or intercentromeric recombination.</title>
        <authorList>
            <person name="Coelho M.A."/>
            <person name="David-Palma M."/>
            <person name="Shea T."/>
            <person name="Bowers K."/>
            <person name="McGinley-Smith S."/>
            <person name="Mohammad A.W."/>
            <person name="Gnirke A."/>
            <person name="Yurkov A.M."/>
            <person name="Nowrousian M."/>
            <person name="Sun S."/>
            <person name="Cuomo C.A."/>
            <person name="Heitman J."/>
        </authorList>
    </citation>
    <scope>NUCLEOTIDE SEQUENCE</scope>
    <source>
        <strain evidence="3">CBS 10118</strain>
    </source>
</reference>
<keyword evidence="4" id="KW-1185">Reference proteome</keyword>
<dbReference type="RefSeq" id="XP_019047189.1">
    <property type="nucleotide sequence ID" value="XM_019190441.1"/>
</dbReference>
<evidence type="ECO:0000313" key="4">
    <source>
        <dbReference type="Proteomes" id="UP000092730"/>
    </source>
</evidence>
<feature type="region of interest" description="Disordered" evidence="1">
    <location>
        <begin position="79"/>
        <end position="119"/>
    </location>
</feature>
<evidence type="ECO:0000313" key="3">
    <source>
        <dbReference type="EMBL" id="WVW78466.1"/>
    </source>
</evidence>
<dbReference type="KEGG" id="kbi:30208195"/>
<dbReference type="EMBL" id="CP144541">
    <property type="protein sequence ID" value="WVW78466.1"/>
    <property type="molecule type" value="Genomic_DNA"/>
</dbReference>